<dbReference type="GO" id="GO:0005615">
    <property type="term" value="C:extracellular space"/>
    <property type="evidence" value="ECO:0007669"/>
    <property type="project" value="TreeGrafter"/>
</dbReference>
<evidence type="ECO:0000256" key="1">
    <source>
        <dbReference type="ARBA" id="ARBA00004613"/>
    </source>
</evidence>
<dbReference type="GO" id="GO:0005102">
    <property type="term" value="F:signaling receptor binding"/>
    <property type="evidence" value="ECO:0007669"/>
    <property type="project" value="TreeGrafter"/>
</dbReference>
<proteinExistence type="inferred from homology"/>
<protein>
    <submittedName>
        <fullName evidence="6">Uncharacterized protein</fullName>
    </submittedName>
</protein>
<comment type="caution">
    <text evidence="6">The sequence shown here is derived from an EMBL/GenBank/DDBJ whole genome shotgun (WGS) entry which is preliminary data.</text>
</comment>
<accession>A0AA40HFX6</accession>
<gene>
    <name evidence="6" type="ORF">QTO34_010235</name>
</gene>
<comment type="subcellular location">
    <subcellularLocation>
        <location evidence="1">Secreted</location>
    </subcellularLocation>
</comment>
<sequence>MVLRIFVTRGYSPALFSFPFCFSAAVFIFELLFSGSEGLTDTGLWICHTAPRCGDEIYNPLEQCCDGGSILALNHTRLCGPNCTFWPCFQHCCLESWGSQNRTVVRLKVPGTKSNCIASPLSKICGQVRVQFGLWAGQGMAFEYFPSKPSTRTEFIWTILRSIDTGHSRL</sequence>
<evidence type="ECO:0000256" key="4">
    <source>
        <dbReference type="ARBA" id="ARBA00022729"/>
    </source>
</evidence>
<keyword evidence="4" id="KW-0732">Signal</keyword>
<dbReference type="AlphaFoldDB" id="A0AA40HFX6"/>
<keyword evidence="7" id="KW-1185">Reference proteome</keyword>
<evidence type="ECO:0000313" key="7">
    <source>
        <dbReference type="Proteomes" id="UP001177744"/>
    </source>
</evidence>
<keyword evidence="5" id="KW-0472">Membrane</keyword>
<dbReference type="Pfam" id="PF14653">
    <property type="entry name" value="IGFL"/>
    <property type="match status" value="1"/>
</dbReference>
<feature type="transmembrane region" description="Helical" evidence="5">
    <location>
        <begin position="12"/>
        <end position="33"/>
    </location>
</feature>
<reference evidence="6" key="1">
    <citation type="submission" date="2023-06" db="EMBL/GenBank/DDBJ databases">
        <title>Reference genome for the Northern bat (Eptesicus nilssonii), a most northern bat species.</title>
        <authorList>
            <person name="Laine V.N."/>
            <person name="Pulliainen A.T."/>
            <person name="Lilley T.M."/>
        </authorList>
    </citation>
    <scope>NUCLEOTIDE SEQUENCE</scope>
    <source>
        <strain evidence="6">BLF_Eptnil</strain>
        <tissue evidence="6">Kidney</tissue>
    </source>
</reference>
<keyword evidence="5" id="KW-1133">Transmembrane helix</keyword>
<name>A0AA40HFX6_CNENI</name>
<keyword evidence="5" id="KW-0812">Transmembrane</keyword>
<evidence type="ECO:0000256" key="5">
    <source>
        <dbReference type="SAM" id="Phobius"/>
    </source>
</evidence>
<keyword evidence="3" id="KW-0964">Secreted</keyword>
<evidence type="ECO:0000313" key="6">
    <source>
        <dbReference type="EMBL" id="KAK1330050.1"/>
    </source>
</evidence>
<evidence type="ECO:0000256" key="3">
    <source>
        <dbReference type="ARBA" id="ARBA00022525"/>
    </source>
</evidence>
<evidence type="ECO:0000256" key="2">
    <source>
        <dbReference type="ARBA" id="ARBA00009529"/>
    </source>
</evidence>
<comment type="similarity">
    <text evidence="2">Belongs to the IGFL family.</text>
</comment>
<dbReference type="EMBL" id="JAULJE010000021">
    <property type="protein sequence ID" value="KAK1330050.1"/>
    <property type="molecule type" value="Genomic_DNA"/>
</dbReference>
<dbReference type="PANTHER" id="PTHR34827">
    <property type="entry name" value="INSULIN GROWTH FACTOR-LIKE FAMILY MEMBER 3-RELATED"/>
    <property type="match status" value="1"/>
</dbReference>
<dbReference type="Proteomes" id="UP001177744">
    <property type="component" value="Unassembled WGS sequence"/>
</dbReference>
<dbReference type="InterPro" id="IPR032744">
    <property type="entry name" value="IGFL"/>
</dbReference>
<organism evidence="6 7">
    <name type="scientific">Cnephaeus nilssonii</name>
    <name type="common">Northern bat</name>
    <name type="synonym">Eptesicus nilssonii</name>
    <dbReference type="NCBI Taxonomy" id="3371016"/>
    <lineage>
        <taxon>Eukaryota</taxon>
        <taxon>Metazoa</taxon>
        <taxon>Chordata</taxon>
        <taxon>Craniata</taxon>
        <taxon>Vertebrata</taxon>
        <taxon>Euteleostomi</taxon>
        <taxon>Mammalia</taxon>
        <taxon>Eutheria</taxon>
        <taxon>Laurasiatheria</taxon>
        <taxon>Chiroptera</taxon>
        <taxon>Yangochiroptera</taxon>
        <taxon>Vespertilionidae</taxon>
        <taxon>Cnephaeus</taxon>
    </lineage>
</organism>
<dbReference type="PANTHER" id="PTHR34827:SF1">
    <property type="entry name" value="INSULIN GROWTH FACTOR-LIKE FAMILY MEMBER 4"/>
    <property type="match status" value="1"/>
</dbReference>